<accession>A0A6A7K880</accession>
<name>A0A6A7K880_9FIRM</name>
<feature type="transmembrane region" description="Helical" evidence="5">
    <location>
        <begin position="177"/>
        <end position="197"/>
    </location>
</feature>
<comment type="caution">
    <text evidence="6">The sequence shown here is derived from an EMBL/GenBank/DDBJ whole genome shotgun (WGS) entry which is preliminary data.</text>
</comment>
<evidence type="ECO:0000256" key="2">
    <source>
        <dbReference type="ARBA" id="ARBA00022692"/>
    </source>
</evidence>
<evidence type="ECO:0000313" key="6">
    <source>
        <dbReference type="EMBL" id="MPW25709.1"/>
    </source>
</evidence>
<evidence type="ECO:0000256" key="3">
    <source>
        <dbReference type="ARBA" id="ARBA00022989"/>
    </source>
</evidence>
<dbReference type="AlphaFoldDB" id="A0A6A7K880"/>
<feature type="transmembrane region" description="Helical" evidence="5">
    <location>
        <begin position="21"/>
        <end position="45"/>
    </location>
</feature>
<reference evidence="6 7" key="1">
    <citation type="submission" date="2019-10" db="EMBL/GenBank/DDBJ databases">
        <title>Alkalibaculum tamaniensis sp.nov., a new alkaliphilic acetogen, isolated on methoxylated aromatics from a mud volcano.</title>
        <authorList>
            <person name="Khomyakova M.A."/>
            <person name="Merkel A.Y."/>
            <person name="Bonch-Osmolovskaya E.A."/>
            <person name="Slobodkin A.I."/>
        </authorList>
    </citation>
    <scope>NUCLEOTIDE SEQUENCE [LARGE SCALE GENOMIC DNA]</scope>
    <source>
        <strain evidence="6 7">M08DMB</strain>
    </source>
</reference>
<feature type="transmembrane region" description="Helical" evidence="5">
    <location>
        <begin position="122"/>
        <end position="146"/>
    </location>
</feature>
<dbReference type="RefSeq" id="WP_152803446.1">
    <property type="nucleotide sequence ID" value="NZ_WHNX01000010.1"/>
</dbReference>
<feature type="transmembrane region" description="Helical" evidence="5">
    <location>
        <begin position="97"/>
        <end position="116"/>
    </location>
</feature>
<keyword evidence="4 5" id="KW-0472">Membrane</keyword>
<evidence type="ECO:0000256" key="5">
    <source>
        <dbReference type="SAM" id="Phobius"/>
    </source>
</evidence>
<dbReference type="InterPro" id="IPR035952">
    <property type="entry name" value="Rhomboid-like_sf"/>
</dbReference>
<organism evidence="6 7">
    <name type="scientific">Alkalibaculum sporogenes</name>
    <dbReference type="NCBI Taxonomy" id="2655001"/>
    <lineage>
        <taxon>Bacteria</taxon>
        <taxon>Bacillati</taxon>
        <taxon>Bacillota</taxon>
        <taxon>Clostridia</taxon>
        <taxon>Eubacteriales</taxon>
        <taxon>Eubacteriaceae</taxon>
        <taxon>Alkalibaculum</taxon>
    </lineage>
</organism>
<evidence type="ECO:0008006" key="8">
    <source>
        <dbReference type="Google" id="ProtNLM"/>
    </source>
</evidence>
<proteinExistence type="predicted"/>
<evidence type="ECO:0000256" key="1">
    <source>
        <dbReference type="ARBA" id="ARBA00004141"/>
    </source>
</evidence>
<sequence length="220" mass="26251">MKWLWKLERVFDKFAIRNLMMYIAAINLGVYLIEVLIMPGFRYYLYFDLSLFLQGEIWRIITFIFIPPASGIFAIIVLYFYYMIGSSLENEWGTSKFNIYYLFGMVATIIASILTSSPAIPIYINLSLFLAFAHYYPDYQILLFFIIPVKIKYLGYLNWFFYAVTIITGAFPEKVFALVSLLNFFLFFYKDFFGGMSQKRKVYNNRRNYNAQIREFKKRK</sequence>
<dbReference type="EMBL" id="WHNX01000010">
    <property type="protein sequence ID" value="MPW25709.1"/>
    <property type="molecule type" value="Genomic_DNA"/>
</dbReference>
<comment type="subcellular location">
    <subcellularLocation>
        <location evidence="1">Membrane</location>
        <topology evidence="1">Multi-pass membrane protein</topology>
    </subcellularLocation>
</comment>
<protein>
    <recommendedName>
        <fullName evidence="8">Rhomboid family intramembrane serine protease</fullName>
    </recommendedName>
</protein>
<dbReference type="Gene3D" id="1.20.1540.10">
    <property type="entry name" value="Rhomboid-like"/>
    <property type="match status" value="1"/>
</dbReference>
<feature type="transmembrane region" description="Helical" evidence="5">
    <location>
        <begin position="153"/>
        <end position="171"/>
    </location>
</feature>
<keyword evidence="3 5" id="KW-1133">Transmembrane helix</keyword>
<keyword evidence="2 5" id="KW-0812">Transmembrane</keyword>
<evidence type="ECO:0000313" key="7">
    <source>
        <dbReference type="Proteomes" id="UP000440004"/>
    </source>
</evidence>
<gene>
    <name evidence="6" type="ORF">GC105_07885</name>
</gene>
<evidence type="ECO:0000256" key="4">
    <source>
        <dbReference type="ARBA" id="ARBA00023136"/>
    </source>
</evidence>
<keyword evidence="7" id="KW-1185">Reference proteome</keyword>
<feature type="transmembrane region" description="Helical" evidence="5">
    <location>
        <begin position="57"/>
        <end position="85"/>
    </location>
</feature>
<dbReference type="GO" id="GO:0016020">
    <property type="term" value="C:membrane"/>
    <property type="evidence" value="ECO:0007669"/>
    <property type="project" value="UniProtKB-SubCell"/>
</dbReference>
<dbReference type="Proteomes" id="UP000440004">
    <property type="component" value="Unassembled WGS sequence"/>
</dbReference>
<dbReference type="SUPFAM" id="SSF144091">
    <property type="entry name" value="Rhomboid-like"/>
    <property type="match status" value="1"/>
</dbReference>